<dbReference type="Proteomes" id="UP001519460">
    <property type="component" value="Unassembled WGS sequence"/>
</dbReference>
<dbReference type="FunFam" id="1.20.1440.170:FF:000001">
    <property type="entry name" value="Translation machinery-associated 16 homolog"/>
    <property type="match status" value="1"/>
</dbReference>
<dbReference type="InterPro" id="IPR021346">
    <property type="entry name" value="Tma16"/>
</dbReference>
<evidence type="ECO:0000313" key="3">
    <source>
        <dbReference type="EMBL" id="KAK7502352.1"/>
    </source>
</evidence>
<dbReference type="AlphaFoldDB" id="A0ABD0LSD3"/>
<feature type="compositionally biased region" description="Basic residues" evidence="2">
    <location>
        <begin position="8"/>
        <end position="20"/>
    </location>
</feature>
<comment type="similarity">
    <text evidence="1">Belongs to the TMA16 family.</text>
</comment>
<dbReference type="Gene3D" id="1.20.1440.170">
    <property type="entry name" value="Translation machinery-associated protein 16-like"/>
    <property type="match status" value="1"/>
</dbReference>
<feature type="compositionally biased region" description="Low complexity" evidence="2">
    <location>
        <begin position="181"/>
        <end position="191"/>
    </location>
</feature>
<dbReference type="EMBL" id="JACVVK020000026">
    <property type="protein sequence ID" value="KAK7502352.1"/>
    <property type="molecule type" value="Genomic_DNA"/>
</dbReference>
<name>A0ABD0LSD3_9CAEN</name>
<reference evidence="3 4" key="1">
    <citation type="journal article" date="2023" name="Sci. Data">
        <title>Genome assembly of the Korean intertidal mud-creeper Batillaria attramentaria.</title>
        <authorList>
            <person name="Patra A.K."/>
            <person name="Ho P.T."/>
            <person name="Jun S."/>
            <person name="Lee S.J."/>
            <person name="Kim Y."/>
            <person name="Won Y.J."/>
        </authorList>
    </citation>
    <scope>NUCLEOTIDE SEQUENCE [LARGE SCALE GENOMIC DNA]</scope>
    <source>
        <strain evidence="3">Wonlab-2016</strain>
    </source>
</reference>
<evidence type="ECO:0000256" key="2">
    <source>
        <dbReference type="SAM" id="MobiDB-lite"/>
    </source>
</evidence>
<dbReference type="PANTHER" id="PTHR13349">
    <property type="entry name" value="TRANSLATION MACHINERY-ASSOCIATED PROTEIN 16"/>
    <property type="match status" value="1"/>
</dbReference>
<proteinExistence type="inferred from homology"/>
<feature type="compositionally biased region" description="Basic and acidic residues" evidence="2">
    <location>
        <begin position="21"/>
        <end position="39"/>
    </location>
</feature>
<feature type="region of interest" description="Disordered" evidence="2">
    <location>
        <begin position="1"/>
        <end position="39"/>
    </location>
</feature>
<accession>A0ABD0LSD3</accession>
<dbReference type="Pfam" id="PF11176">
    <property type="entry name" value="Tma16"/>
    <property type="match status" value="1"/>
</dbReference>
<evidence type="ECO:0008006" key="5">
    <source>
        <dbReference type="Google" id="ProtNLM"/>
    </source>
</evidence>
<dbReference type="PANTHER" id="PTHR13349:SF2">
    <property type="entry name" value="TRANSLATION MACHINERY-ASSOCIATED PROTEIN 16"/>
    <property type="match status" value="1"/>
</dbReference>
<protein>
    <recommendedName>
        <fullName evidence="5">Translation machinery-associated protein 16</fullName>
    </recommendedName>
</protein>
<dbReference type="InterPro" id="IPR038356">
    <property type="entry name" value="Tma16_sf"/>
</dbReference>
<sequence length="191" mass="22042">MPKEQKTKPQKVIHPYSRKALKVERQINHDKRAVKSRSDRSSKLDVLADKLKWFHDRLDDRVSYTKADLVDLVQQYLGRFDEELEQIAIVQGVGARKPNKQHAPRQAAIKITMEMEKNEFESVGIQVPDLINGEHVKAFRDWNGEMKYMQNFKMRKISARDVEKLEAKLSHCCHGQEEPQSTSGVSSSVVT</sequence>
<organism evidence="3 4">
    <name type="scientific">Batillaria attramentaria</name>
    <dbReference type="NCBI Taxonomy" id="370345"/>
    <lineage>
        <taxon>Eukaryota</taxon>
        <taxon>Metazoa</taxon>
        <taxon>Spiralia</taxon>
        <taxon>Lophotrochozoa</taxon>
        <taxon>Mollusca</taxon>
        <taxon>Gastropoda</taxon>
        <taxon>Caenogastropoda</taxon>
        <taxon>Sorbeoconcha</taxon>
        <taxon>Cerithioidea</taxon>
        <taxon>Batillariidae</taxon>
        <taxon>Batillaria</taxon>
    </lineage>
</organism>
<feature type="region of interest" description="Disordered" evidence="2">
    <location>
        <begin position="172"/>
        <end position="191"/>
    </location>
</feature>
<evidence type="ECO:0000256" key="1">
    <source>
        <dbReference type="ARBA" id="ARBA00034127"/>
    </source>
</evidence>
<keyword evidence="4" id="KW-1185">Reference proteome</keyword>
<gene>
    <name evidence="3" type="ORF">BaRGS_00006305</name>
</gene>
<comment type="caution">
    <text evidence="3">The sequence shown here is derived from an EMBL/GenBank/DDBJ whole genome shotgun (WGS) entry which is preliminary data.</text>
</comment>
<evidence type="ECO:0000313" key="4">
    <source>
        <dbReference type="Proteomes" id="UP001519460"/>
    </source>
</evidence>